<name>A0AA36JPC0_9DINO</name>
<proteinExistence type="predicted"/>
<comment type="caution">
    <text evidence="2">The sequence shown here is derived from an EMBL/GenBank/DDBJ whole genome shotgun (WGS) entry which is preliminary data.</text>
</comment>
<accession>A0AA36JPC0</accession>
<dbReference type="EMBL" id="CAUJNA010003794">
    <property type="protein sequence ID" value="CAJ1409937.1"/>
    <property type="molecule type" value="Genomic_DNA"/>
</dbReference>
<feature type="compositionally biased region" description="Basic residues" evidence="1">
    <location>
        <begin position="338"/>
        <end position="348"/>
    </location>
</feature>
<evidence type="ECO:0000313" key="3">
    <source>
        <dbReference type="Proteomes" id="UP001178507"/>
    </source>
</evidence>
<sequence length="464" mass="51802">MAAPPLKPMARPGANVYQQDATLADIFGELKGRVLLEAIWSTYQARSMAHGMDQRTGLGQVGEKQRVRFFIDDNSTSGTPFPQRVRNIARHEYNQRCQSGVKKAYVASVKSRGVVEAVRGEAWLVQSASATSGDMARAPYRALSFASLCESFYTALNEVETELTQYKLQNGITWSQKDYESRCAFACAEFLKQHTDFGEVFNEWRLFESARACYNFFGKKWKLLDGPNGLVTVMGECVDFLHPRLHNSIVLQNIQHVTTSICTALYDGLSDDDLRVLIMEAAKLCVPMLDSPNADTNWVFDTTSKKSSVSRFFTLMTGSVVTSGQKPNKKGDKENVRPAKKAKARPSAKSRGAPVPNLPEEQNVSMATIACSVGVRNKLWVDDLIGCVNHVTQSIHEMDNDLPVMELKSHLIRTGLIFAMTGSIVLETPSGTKQHKRWSTLRPALKQHGLHMMVQARQNMYLRL</sequence>
<evidence type="ECO:0000256" key="1">
    <source>
        <dbReference type="SAM" id="MobiDB-lite"/>
    </source>
</evidence>
<reference evidence="2" key="1">
    <citation type="submission" date="2023-08" db="EMBL/GenBank/DDBJ databases">
        <authorList>
            <person name="Chen Y."/>
            <person name="Shah S."/>
            <person name="Dougan E. K."/>
            <person name="Thang M."/>
            <person name="Chan C."/>
        </authorList>
    </citation>
    <scope>NUCLEOTIDE SEQUENCE</scope>
</reference>
<dbReference type="AlphaFoldDB" id="A0AA36JPC0"/>
<evidence type="ECO:0000313" key="2">
    <source>
        <dbReference type="EMBL" id="CAJ1409937.1"/>
    </source>
</evidence>
<feature type="region of interest" description="Disordered" evidence="1">
    <location>
        <begin position="322"/>
        <end position="359"/>
    </location>
</feature>
<keyword evidence="3" id="KW-1185">Reference proteome</keyword>
<protein>
    <submittedName>
        <fullName evidence="2">Uncharacterized protein</fullName>
    </submittedName>
</protein>
<dbReference type="Proteomes" id="UP001178507">
    <property type="component" value="Unassembled WGS sequence"/>
</dbReference>
<organism evidence="2 3">
    <name type="scientific">Effrenium voratum</name>
    <dbReference type="NCBI Taxonomy" id="2562239"/>
    <lineage>
        <taxon>Eukaryota</taxon>
        <taxon>Sar</taxon>
        <taxon>Alveolata</taxon>
        <taxon>Dinophyceae</taxon>
        <taxon>Suessiales</taxon>
        <taxon>Symbiodiniaceae</taxon>
        <taxon>Effrenium</taxon>
    </lineage>
</organism>
<gene>
    <name evidence="2" type="ORF">EVOR1521_LOCUS30897</name>
</gene>